<reference evidence="1 2" key="1">
    <citation type="submission" date="2021-03" db="EMBL/GenBank/DDBJ databases">
        <title>Oceanisphaera sp. nov., isolated from the intestine.</title>
        <authorList>
            <person name="Zhao L.-H."/>
            <person name="Shi L.-F."/>
        </authorList>
    </citation>
    <scope>NUCLEOTIDE SEQUENCE [LARGE SCALE GENOMIC DNA]</scope>
    <source>
        <strain evidence="1 2">DM8</strain>
    </source>
</reference>
<accession>A0ABS3NJ72</accession>
<dbReference type="RefSeq" id="WP_208006504.1">
    <property type="nucleotide sequence ID" value="NZ_JAGDFX010000021.1"/>
</dbReference>
<evidence type="ECO:0000313" key="1">
    <source>
        <dbReference type="EMBL" id="MBO1520641.1"/>
    </source>
</evidence>
<dbReference type="Proteomes" id="UP000664882">
    <property type="component" value="Unassembled WGS sequence"/>
</dbReference>
<gene>
    <name evidence="1" type="ORF">J3U76_13565</name>
</gene>
<protein>
    <recommendedName>
        <fullName evidence="3">ATPase</fullName>
    </recommendedName>
</protein>
<evidence type="ECO:0008006" key="3">
    <source>
        <dbReference type="Google" id="ProtNLM"/>
    </source>
</evidence>
<name>A0ABS3NJ72_9GAMM</name>
<proteinExistence type="predicted"/>
<sequence length="912" mass="101322">MSQLTATLNQQQAASTLSGHYVSVITSKSTFTKKYWLDDGELKSKPAANMSAGSVEVKHVSGATEFAELVKSLNHDQALCFGRIEKDAAKVLSKKRFAETGEPLDTVTRSLEYFTFPKAAGVLVLDYDPQEGTEPLTKEQWLAALYKACPALERAGAVYWVSSSSHIYEGETERRGVSGQRLWVMVQDASDITRAGKALYQRLWLAGHGYFEISRAARFLSRTIIDESVWNANGLDFASGADCEAPLRQLRGEPEVIDGVSFDTTVIKDLTGSELEALAEMKEEYKKELQPKVEEAHAEYIKEIVRKIPDSQGRNDAREQIARALNDNVLTGNFEILLADRRAVTIGQMLDNPSEYHLAKTLDPLEPEYDNYKQTGILYLIGGRPNLYSHAHGGQNFKLIRQVSKIELVEGRTYEAVNTTVELFKNMPDVFDMGELLATVNKGRAVALTQRPQMAYFLGEMTQFYRVKTNSKGESYEILLDPSANLIDQIITLRDRRELKKLDAVITAPTMRRDGSILNKVGYDAASRLYLDAKDAGYPIPHEPTQEQVKQAVDTVMYPFKDFPFAAELDRGVMLTAILTAVVRPTLNACPAFGFDAPVQASGKSLLAMCLGLLAGVDAPKVWPHVSSGNEEEIRKRLTTALKDGEPVIIWDNILGTFDSASIAALLTSDTYSDRLLGSSDSVSMPNKALFLMTGNNMTLAGDMPRRVLKCRIDPQTDSPFAREFDLNPREYVKANRLKLVRAALTIIRGYRSDLFAEKAAGNMASFELWDELVRQPVAWVSRDIYPNKFGDPMEVVREAQASDPEQEQLSDLLEAIYAVMADSPFSAKEIITKSSPEFRTMQSLGGAVISEPKQTLYDALADIIGDKHKLTPRSLSKQLGWKKGRVVNGMRLVEAPTVANTKRYSVELVPE</sequence>
<organism evidence="1 2">
    <name type="scientific">Oceanisphaera pacifica</name>
    <dbReference type="NCBI Taxonomy" id="2818389"/>
    <lineage>
        <taxon>Bacteria</taxon>
        <taxon>Pseudomonadati</taxon>
        <taxon>Pseudomonadota</taxon>
        <taxon>Gammaproteobacteria</taxon>
        <taxon>Aeromonadales</taxon>
        <taxon>Aeromonadaceae</taxon>
        <taxon>Oceanisphaera</taxon>
    </lineage>
</organism>
<dbReference type="EMBL" id="JAGDFX010000021">
    <property type="protein sequence ID" value="MBO1520641.1"/>
    <property type="molecule type" value="Genomic_DNA"/>
</dbReference>
<comment type="caution">
    <text evidence="1">The sequence shown here is derived from an EMBL/GenBank/DDBJ whole genome shotgun (WGS) entry which is preliminary data.</text>
</comment>
<evidence type="ECO:0000313" key="2">
    <source>
        <dbReference type="Proteomes" id="UP000664882"/>
    </source>
</evidence>
<keyword evidence="2" id="KW-1185">Reference proteome</keyword>